<evidence type="ECO:0000313" key="3">
    <source>
        <dbReference type="Proteomes" id="UP001516464"/>
    </source>
</evidence>
<feature type="transmembrane region" description="Helical" evidence="1">
    <location>
        <begin position="114"/>
        <end position="133"/>
    </location>
</feature>
<feature type="transmembrane region" description="Helical" evidence="1">
    <location>
        <begin position="279"/>
        <end position="295"/>
    </location>
</feature>
<gene>
    <name evidence="2" type="ORF">TCON_2449</name>
</gene>
<accession>A0ABQ7HVZ2</accession>
<evidence type="ECO:0000313" key="2">
    <source>
        <dbReference type="EMBL" id="KAF7680934.1"/>
    </source>
</evidence>
<keyword evidence="1" id="KW-0472">Membrane</keyword>
<comment type="caution">
    <text evidence="2">The sequence shown here is derived from an EMBL/GenBank/DDBJ whole genome shotgun (WGS) entry which is preliminary data.</text>
</comment>
<organism evidence="2 3">
    <name type="scientific">Astathelohania contejeani</name>
    <dbReference type="NCBI Taxonomy" id="164912"/>
    <lineage>
        <taxon>Eukaryota</taxon>
        <taxon>Fungi</taxon>
        <taxon>Fungi incertae sedis</taxon>
        <taxon>Microsporidia</taxon>
        <taxon>Astathelohaniidae</taxon>
        <taxon>Astathelohania</taxon>
    </lineage>
</organism>
<proteinExistence type="predicted"/>
<feature type="transmembrane region" description="Helical" evidence="1">
    <location>
        <begin position="218"/>
        <end position="236"/>
    </location>
</feature>
<evidence type="ECO:0000256" key="1">
    <source>
        <dbReference type="SAM" id="Phobius"/>
    </source>
</evidence>
<name>A0ABQ7HVZ2_9MICR</name>
<feature type="transmembrane region" description="Helical" evidence="1">
    <location>
        <begin position="30"/>
        <end position="50"/>
    </location>
</feature>
<feature type="transmembrane region" description="Helical" evidence="1">
    <location>
        <begin position="248"/>
        <end position="267"/>
    </location>
</feature>
<feature type="transmembrane region" description="Helical" evidence="1">
    <location>
        <begin position="153"/>
        <end position="169"/>
    </location>
</feature>
<feature type="transmembrane region" description="Helical" evidence="1">
    <location>
        <begin position="88"/>
        <end position="107"/>
    </location>
</feature>
<dbReference type="Proteomes" id="UP001516464">
    <property type="component" value="Unassembled WGS sequence"/>
</dbReference>
<reference evidence="2 3" key="1">
    <citation type="submission" date="2019-01" db="EMBL/GenBank/DDBJ databases">
        <title>Genomes sequencing and comparative genomics of infectious freshwater microsporidia, Cucumispora dikerogammari and Thelohania contejeani.</title>
        <authorList>
            <person name="Cormier A."/>
            <person name="Giraud I."/>
            <person name="Wattier R."/>
            <person name="Teixeira M."/>
            <person name="Grandjean F."/>
            <person name="Rigaud T."/>
            <person name="Cordaux R."/>
        </authorList>
    </citation>
    <scope>NUCLEOTIDE SEQUENCE [LARGE SCALE GENOMIC DNA]</scope>
    <source>
        <strain evidence="2">T1</strain>
        <tissue evidence="2">Spores</tissue>
    </source>
</reference>
<dbReference type="EMBL" id="SBIQ01000312">
    <property type="protein sequence ID" value="KAF7680934.1"/>
    <property type="molecule type" value="Genomic_DNA"/>
</dbReference>
<keyword evidence="3" id="KW-1185">Reference proteome</keyword>
<keyword evidence="1" id="KW-0812">Transmembrane</keyword>
<keyword evidence="1" id="KW-1133">Transmembrane helix</keyword>
<feature type="transmembrane region" description="Helical" evidence="1">
    <location>
        <begin position="62"/>
        <end position="82"/>
    </location>
</feature>
<feature type="transmembrane region" description="Helical" evidence="1">
    <location>
        <begin position="190"/>
        <end position="206"/>
    </location>
</feature>
<feature type="transmembrane region" description="Helical" evidence="1">
    <location>
        <begin position="5"/>
        <end position="24"/>
    </location>
</feature>
<protein>
    <submittedName>
        <fullName evidence="2">Uncharacterized protein</fullName>
    </submittedName>
</protein>
<sequence>MESIYYAIAINFLHIGCIIINRIIKTTNNSLTITLPVIISFASCLANITMLKSKPTFITNHFIYGMFYGLLDYLIFHFTLSFMQNNSLALLFCLLPIIEIILIIGNIRLPLTYIIRHFMLSLVIALVIMIEEFETRGDLSYGTILIEPEGHSFKYIILLLFSIWTRLYMGMKLTKDEERYQIDMISKTSLFLYGIGIVLFYASTGYLKEELFVIQNNILLYILSIFLFSISYIILTNLHEMTKTKRKILGGTSFLFILLYIIGGRNVFAKNIIEVELTLLYAFLLPTPFLLFWIVER</sequence>